<sequence length="141" mass="16916">MIKLIAKAIKCFLIIKKHFIKLIDLEEPYSWEFKQSEEDREKIDLIIEELNNKNKIYEYDKWKDIMKDTIIIFDNTKENQTLIKTKGSYEDILIGYATLIYQTAINTKKKPEDVVLDILYKVKDNKETLYKYIKKNKGNKK</sequence>
<dbReference type="EMBL" id="CP001959">
    <property type="protein sequence ID" value="ADG71798.1"/>
    <property type="molecule type" value="Genomic_DNA"/>
</dbReference>
<name>D5UAS5_BRAM5</name>
<gene>
    <name evidence="1" type="ordered locus">Bmur_1713</name>
</gene>
<reference evidence="1 2" key="1">
    <citation type="journal article" date="2010" name="Stand. Genomic Sci.">
        <title>Complete genome sequence of Brachyspira murdochii type strain (56-150).</title>
        <authorList>
            <person name="Pati A."/>
            <person name="Sikorski J."/>
            <person name="Gronow S."/>
            <person name="Munk C."/>
            <person name="Lapidus A."/>
            <person name="Copeland A."/>
            <person name="Glavina Del Tio T."/>
            <person name="Nolan M."/>
            <person name="Lucas S."/>
            <person name="Chen F."/>
            <person name="Tice H."/>
            <person name="Cheng J.F."/>
            <person name="Han C."/>
            <person name="Detter J.C."/>
            <person name="Bruce D."/>
            <person name="Tapia R."/>
            <person name="Goodwin L."/>
            <person name="Pitluck S."/>
            <person name="Liolios K."/>
            <person name="Ivanova N."/>
            <person name="Mavromatis K."/>
            <person name="Mikhailova N."/>
            <person name="Chen A."/>
            <person name="Palaniappan K."/>
            <person name="Land M."/>
            <person name="Hauser L."/>
            <person name="Chang Y.J."/>
            <person name="Jeffries C.D."/>
            <person name="Spring S."/>
            <person name="Rohde M."/>
            <person name="Goker M."/>
            <person name="Bristow J."/>
            <person name="Eisen J.A."/>
            <person name="Markowitz V."/>
            <person name="Hugenholtz P."/>
            <person name="Kyrpides N.C."/>
            <person name="Klenk H.P."/>
        </authorList>
    </citation>
    <scope>NUCLEOTIDE SEQUENCE [LARGE SCALE GENOMIC DNA]</scope>
    <source>
        <strain evidence="2">ATCC 51284 / DSM 12563 / 56-150</strain>
    </source>
</reference>
<proteinExistence type="predicted"/>
<evidence type="ECO:0000313" key="1">
    <source>
        <dbReference type="EMBL" id="ADG71798.1"/>
    </source>
</evidence>
<dbReference type="AlphaFoldDB" id="D5UAS5"/>
<dbReference type="KEGG" id="brm:Bmur_1713"/>
<accession>D5UAS5</accession>
<dbReference type="HOGENOM" id="CLU_159805_0_0_12"/>
<organism evidence="1 2">
    <name type="scientific">Brachyspira murdochii (strain ATCC 51284 / DSM 12563 / 56-150)</name>
    <name type="common">Serpulina murdochii</name>
    <dbReference type="NCBI Taxonomy" id="526224"/>
    <lineage>
        <taxon>Bacteria</taxon>
        <taxon>Pseudomonadati</taxon>
        <taxon>Spirochaetota</taxon>
        <taxon>Spirochaetia</taxon>
        <taxon>Brachyspirales</taxon>
        <taxon>Brachyspiraceae</taxon>
        <taxon>Brachyspira</taxon>
    </lineage>
</organism>
<protein>
    <submittedName>
        <fullName evidence="1">Uncharacterized protein</fullName>
    </submittedName>
</protein>
<dbReference type="Proteomes" id="UP000001915">
    <property type="component" value="Chromosome"/>
</dbReference>
<evidence type="ECO:0000313" key="2">
    <source>
        <dbReference type="Proteomes" id="UP000001915"/>
    </source>
</evidence>
<dbReference type="STRING" id="526224.Bmur_1713"/>